<organism evidence="1">
    <name type="scientific">marine sediment metagenome</name>
    <dbReference type="NCBI Taxonomy" id="412755"/>
    <lineage>
        <taxon>unclassified sequences</taxon>
        <taxon>metagenomes</taxon>
        <taxon>ecological metagenomes</taxon>
    </lineage>
</organism>
<comment type="caution">
    <text evidence="1">The sequence shown here is derived from an EMBL/GenBank/DDBJ whole genome shotgun (WGS) entry which is preliminary data.</text>
</comment>
<protein>
    <submittedName>
        <fullName evidence="1">Uncharacterized protein</fullName>
    </submittedName>
</protein>
<feature type="non-terminal residue" evidence="1">
    <location>
        <position position="260"/>
    </location>
</feature>
<sequence length="260" mass="28298">AFVGSDAAREHLARTGFVVTDHAFKQVFEAYISAPVPKFVTTDSAWHTYHVLLEEGVRKLEQGQASALSRFSAKLTEAALAKAGGNEGPYRDLARFAAVGLAFQDPEALRALDAGLADETRNLVGVLTEGAGPRKVLFFGLPFMPERLRAGSFYAGAPDLAAYFAARQWYALCDFRAKSEEETERALRLALLVEGDAELGDLYSKLTEPYDRLLGAPEDGDVATYAAMGREVYGEDLTEADLAAGMEEFRRRVAQLPPPS</sequence>
<dbReference type="InterPro" id="IPR022601">
    <property type="entry name" value="DUF3160"/>
</dbReference>
<evidence type="ECO:0000313" key="1">
    <source>
        <dbReference type="EMBL" id="GAH72965.1"/>
    </source>
</evidence>
<proteinExistence type="predicted"/>
<feature type="non-terminal residue" evidence="1">
    <location>
        <position position="1"/>
    </location>
</feature>
<dbReference type="AlphaFoldDB" id="X1IUQ5"/>
<gene>
    <name evidence="1" type="ORF">S03H2_51393</name>
</gene>
<dbReference type="Pfam" id="PF11369">
    <property type="entry name" value="DUF3160"/>
    <property type="match status" value="1"/>
</dbReference>
<reference evidence="1" key="1">
    <citation type="journal article" date="2014" name="Front. Microbiol.">
        <title>High frequency of phylogenetically diverse reductive dehalogenase-homologous genes in deep subseafloor sedimentary metagenomes.</title>
        <authorList>
            <person name="Kawai M."/>
            <person name="Futagami T."/>
            <person name="Toyoda A."/>
            <person name="Takaki Y."/>
            <person name="Nishi S."/>
            <person name="Hori S."/>
            <person name="Arai W."/>
            <person name="Tsubouchi T."/>
            <person name="Morono Y."/>
            <person name="Uchiyama I."/>
            <person name="Ito T."/>
            <person name="Fujiyama A."/>
            <person name="Inagaki F."/>
            <person name="Takami H."/>
        </authorList>
    </citation>
    <scope>NUCLEOTIDE SEQUENCE</scope>
    <source>
        <strain evidence="1">Expedition CK06-06</strain>
    </source>
</reference>
<name>X1IUQ5_9ZZZZ</name>
<dbReference type="EMBL" id="BARU01032602">
    <property type="protein sequence ID" value="GAH72965.1"/>
    <property type="molecule type" value="Genomic_DNA"/>
</dbReference>
<accession>X1IUQ5</accession>